<dbReference type="Gene3D" id="3.10.450.710">
    <property type="entry name" value="Tgt2/MlaC"/>
    <property type="match status" value="1"/>
</dbReference>
<dbReference type="AlphaFoldDB" id="A0A942A498"/>
<proteinExistence type="predicted"/>
<dbReference type="PIRSF" id="PIRSF004649">
    <property type="entry name" value="MlaC"/>
    <property type="match status" value="1"/>
</dbReference>
<gene>
    <name evidence="2" type="ORF">MAG551_00794</name>
</gene>
<dbReference type="Pfam" id="PF05494">
    <property type="entry name" value="MlaC"/>
    <property type="match status" value="1"/>
</dbReference>
<reference evidence="2" key="1">
    <citation type="journal article" date="2021" name="ISME J.">
        <title>Fine-scale metabolic discontinuity in a stratified prokaryote microbiome of a Red Sea deep halocline.</title>
        <authorList>
            <person name="Michoud G."/>
            <person name="Ngugi D.K."/>
            <person name="Barozzi A."/>
            <person name="Merlino G."/>
            <person name="Calleja M.L."/>
            <person name="Delgado-Huertas A."/>
            <person name="Moran X.A.G."/>
            <person name="Daffonchio D."/>
        </authorList>
    </citation>
    <scope>NUCLEOTIDE SEQUENCE</scope>
    <source>
        <strain evidence="2">SuakinDeep_MAG55_1</strain>
    </source>
</reference>
<name>A0A942A498_9BACT</name>
<evidence type="ECO:0000313" key="3">
    <source>
        <dbReference type="Proteomes" id="UP000722750"/>
    </source>
</evidence>
<evidence type="ECO:0000313" key="2">
    <source>
        <dbReference type="EMBL" id="MBS1257747.1"/>
    </source>
</evidence>
<comment type="caution">
    <text evidence="2">The sequence shown here is derived from an EMBL/GenBank/DDBJ whole genome shotgun (WGS) entry which is preliminary data.</text>
</comment>
<keyword evidence="1" id="KW-0732">Signal</keyword>
<feature type="signal peptide" evidence="1">
    <location>
        <begin position="1"/>
        <end position="20"/>
    </location>
</feature>
<dbReference type="EMBL" id="JAANXD010000035">
    <property type="protein sequence ID" value="MBS1257747.1"/>
    <property type="molecule type" value="Genomic_DNA"/>
</dbReference>
<accession>A0A942A498</accession>
<dbReference type="InterPro" id="IPR008869">
    <property type="entry name" value="MlaC/ttg2D"/>
</dbReference>
<sequence>MRRVSCLLLFFLLLSQAAVADVESEAEEKLKTSVDKVFTILTDEEMEMDQKKIKVVEITNTVFGYPLMAKLSLGKKHWSKFNPEQKAEFTSLFIKLFQDFYVDKLDLFSDEKVTFQPSVIVNKKKVQIPTVLLSKEKEYSMLYKMAKTKNGWRIYDIEIEGVSLIHTYRSQYNHILESGEIEDLLTKMREKKIENAKVLENNPSS</sequence>
<dbReference type="PANTHER" id="PTHR36573:SF1">
    <property type="entry name" value="INTERMEMBRANE PHOSPHOLIPID TRANSPORT SYSTEM BINDING PROTEIN MLAC"/>
    <property type="match status" value="1"/>
</dbReference>
<dbReference type="PANTHER" id="PTHR36573">
    <property type="entry name" value="INTERMEMBRANE PHOSPHOLIPID TRANSPORT SYSTEM BINDING PROTEIN MLAC"/>
    <property type="match status" value="1"/>
</dbReference>
<dbReference type="Proteomes" id="UP000722750">
    <property type="component" value="Unassembled WGS sequence"/>
</dbReference>
<feature type="chain" id="PRO_5037461542" description="Toluene tolerance protein" evidence="1">
    <location>
        <begin position="21"/>
        <end position="205"/>
    </location>
</feature>
<protein>
    <recommendedName>
        <fullName evidence="4">Toluene tolerance protein</fullName>
    </recommendedName>
</protein>
<dbReference type="InterPro" id="IPR042245">
    <property type="entry name" value="Tgt2/MlaC_sf"/>
</dbReference>
<evidence type="ECO:0008006" key="4">
    <source>
        <dbReference type="Google" id="ProtNLM"/>
    </source>
</evidence>
<organism evidence="2 3">
    <name type="scientific">Candidatus Scalindua arabica</name>
    <dbReference type="NCBI Taxonomy" id="1127984"/>
    <lineage>
        <taxon>Bacteria</taxon>
        <taxon>Pseudomonadati</taxon>
        <taxon>Planctomycetota</taxon>
        <taxon>Candidatus Brocadiia</taxon>
        <taxon>Candidatus Brocadiales</taxon>
        <taxon>Candidatus Scalinduaceae</taxon>
        <taxon>Candidatus Scalindua</taxon>
    </lineage>
</organism>
<evidence type="ECO:0000256" key="1">
    <source>
        <dbReference type="SAM" id="SignalP"/>
    </source>
</evidence>